<dbReference type="EMBL" id="JACJQU010000022">
    <property type="protein sequence ID" value="MBD2296362.1"/>
    <property type="molecule type" value="Genomic_DNA"/>
</dbReference>
<dbReference type="AlphaFoldDB" id="A0A927A1N4"/>
<keyword evidence="1" id="KW-0732">Signal</keyword>
<keyword evidence="3" id="KW-1133">Transmembrane helix</keyword>
<dbReference type="SUPFAM" id="SSF53850">
    <property type="entry name" value="Periplasmic binding protein-like II"/>
    <property type="match status" value="1"/>
</dbReference>
<dbReference type="InterPro" id="IPR050811">
    <property type="entry name" value="Phosphate_ABC_transporter"/>
</dbReference>
<dbReference type="InterPro" id="IPR024370">
    <property type="entry name" value="PBP_domain"/>
</dbReference>
<evidence type="ECO:0000313" key="5">
    <source>
        <dbReference type="EMBL" id="MBD2296362.1"/>
    </source>
</evidence>
<feature type="region of interest" description="Disordered" evidence="2">
    <location>
        <begin position="56"/>
        <end position="82"/>
    </location>
</feature>
<keyword evidence="3" id="KW-0472">Membrane</keyword>
<evidence type="ECO:0000256" key="3">
    <source>
        <dbReference type="SAM" id="Phobius"/>
    </source>
</evidence>
<feature type="transmembrane region" description="Helical" evidence="3">
    <location>
        <begin position="419"/>
        <end position="441"/>
    </location>
</feature>
<dbReference type="InterPro" id="IPR011009">
    <property type="entry name" value="Kinase-like_dom_sf"/>
</dbReference>
<dbReference type="Gene3D" id="3.40.190.10">
    <property type="entry name" value="Periplasmic binding protein-like II"/>
    <property type="match status" value="2"/>
</dbReference>
<dbReference type="PANTHER" id="PTHR30570:SF1">
    <property type="entry name" value="PHOSPHATE-BINDING PROTEIN PSTS"/>
    <property type="match status" value="1"/>
</dbReference>
<sequence>MKLNELVNSVGTRVREVTNFIRYPVENVSRIMRQRIQGEYDKIEVPFIGQEHDKKKQFVENTQSQSSAKNNRESTLPVRDNHLSNGSLAQKVELLLPPKSTNEIDILPLKRNDEIRGRRGRYRVNSNNPIKNLDRARLYEGTQVTNNKPILIKEYLLPEADFNLKEARKCKEQFEELAGVNLKKIGGQDFRLIIPWDAIAPRDERRCYLITEPIENSITLREYIEQKNCPMTSLQVREFLKQVLQTLWFLHNQKIRLPNGEVRYGLPHGNLSLNSILIVQNEEKSLAETPQFFIYLGDLALWEDLFQPRNLPSVNHSVNKDLSELGYLSFYLLLGGDKDPLFGQALNPKHEQHWSTVDDIYLKNFIQSLIGINSPFANAEQARQALLAAPFLPLLIDPQTEKKITEPQAKYAQIFNSRILIFCIISSVFGLILFLFIQALINKFFTGKPLILNASSFQYKKIKDVDIKGIPPSNFRYTASKSEGTWDSLIYYMNKNKRIKRTSLVSFGKTFEEELQQRGMALNLTYRPVSVINDNTFAMLKNKQTDFLIINLVNKFDNKLKANEFSYSTIAYDGIVIFVPFSDSQRSGSISEALKGKITFEQLRKLYTRQITSWQQLDKNLPDLKVQLYIPNEEEVINRFKAATFNNHPEGLKRFQELIATGEIIKQETRETLGKQILGDFENDRNAGIGFGLLSKVFGQCSVYPLSLGQPGKEIQTLIQKDGNDINPKTDLCNDKGSYYPNIDVFAQKKYPLGYEIVVVYPQSSGVSPVIAVGAKFAESLQTDEGQYLIRATGLVPIRKEN</sequence>
<evidence type="ECO:0000256" key="1">
    <source>
        <dbReference type="ARBA" id="ARBA00022729"/>
    </source>
</evidence>
<dbReference type="SUPFAM" id="SSF56112">
    <property type="entry name" value="Protein kinase-like (PK-like)"/>
    <property type="match status" value="1"/>
</dbReference>
<evidence type="ECO:0000313" key="6">
    <source>
        <dbReference type="Proteomes" id="UP000662185"/>
    </source>
</evidence>
<dbReference type="RefSeq" id="WP_190564484.1">
    <property type="nucleotide sequence ID" value="NZ_JACJQU010000022.1"/>
</dbReference>
<keyword evidence="3" id="KW-0812">Transmembrane</keyword>
<gene>
    <name evidence="5" type="ORF">H6G06_23475</name>
</gene>
<name>A0A927A1N4_9NOST</name>
<accession>A0A927A1N4</accession>
<dbReference type="Pfam" id="PF12849">
    <property type="entry name" value="PBP_like_2"/>
    <property type="match status" value="1"/>
</dbReference>
<evidence type="ECO:0000256" key="2">
    <source>
        <dbReference type="SAM" id="MobiDB-lite"/>
    </source>
</evidence>
<evidence type="ECO:0000259" key="4">
    <source>
        <dbReference type="Pfam" id="PF12849"/>
    </source>
</evidence>
<dbReference type="Proteomes" id="UP000662185">
    <property type="component" value="Unassembled WGS sequence"/>
</dbReference>
<dbReference type="Gene3D" id="1.10.510.10">
    <property type="entry name" value="Transferase(Phosphotransferase) domain 1"/>
    <property type="match status" value="1"/>
</dbReference>
<organism evidence="5 6">
    <name type="scientific">Anabaena sphaerica FACHB-251</name>
    <dbReference type="NCBI Taxonomy" id="2692883"/>
    <lineage>
        <taxon>Bacteria</taxon>
        <taxon>Bacillati</taxon>
        <taxon>Cyanobacteriota</taxon>
        <taxon>Cyanophyceae</taxon>
        <taxon>Nostocales</taxon>
        <taxon>Nostocaceae</taxon>
        <taxon>Anabaena</taxon>
    </lineage>
</organism>
<reference evidence="6" key="1">
    <citation type="journal article" date="2020" name="ISME J.">
        <title>Comparative genomics reveals insights into cyanobacterial evolution and habitat adaptation.</title>
        <authorList>
            <person name="Chen M.Y."/>
            <person name="Teng W.K."/>
            <person name="Zhao L."/>
            <person name="Hu C.X."/>
            <person name="Zhou Y.K."/>
            <person name="Han B.P."/>
            <person name="Song L.R."/>
            <person name="Shu W.S."/>
        </authorList>
    </citation>
    <scope>NUCLEOTIDE SEQUENCE [LARGE SCALE GENOMIC DNA]</scope>
    <source>
        <strain evidence="6">FACHB-251</strain>
    </source>
</reference>
<feature type="domain" description="PBP" evidence="4">
    <location>
        <begin position="535"/>
        <end position="637"/>
    </location>
</feature>
<comment type="caution">
    <text evidence="5">The sequence shown here is derived from an EMBL/GenBank/DDBJ whole genome shotgun (WGS) entry which is preliminary data.</text>
</comment>
<proteinExistence type="predicted"/>
<protein>
    <submittedName>
        <fullName evidence="5">Substrate-binding domain-containing protein</fullName>
    </submittedName>
</protein>
<dbReference type="PANTHER" id="PTHR30570">
    <property type="entry name" value="PERIPLASMIC PHOSPHATE BINDING COMPONENT OF PHOSPHATE ABC TRANSPORTER"/>
    <property type="match status" value="1"/>
</dbReference>
<feature type="compositionally biased region" description="Polar residues" evidence="2">
    <location>
        <begin position="59"/>
        <end position="69"/>
    </location>
</feature>
<keyword evidence="6" id="KW-1185">Reference proteome</keyword>